<dbReference type="EMBL" id="BRXU01000020">
    <property type="protein sequence ID" value="GLC57931.1"/>
    <property type="molecule type" value="Genomic_DNA"/>
</dbReference>
<feature type="region of interest" description="Disordered" evidence="1">
    <location>
        <begin position="66"/>
        <end position="176"/>
    </location>
</feature>
<feature type="compositionally biased region" description="Polar residues" evidence="1">
    <location>
        <begin position="143"/>
        <end position="172"/>
    </location>
</feature>
<dbReference type="Pfam" id="PF00248">
    <property type="entry name" value="Aldo_ket_red"/>
    <property type="match status" value="1"/>
</dbReference>
<reference evidence="3 4" key="1">
    <citation type="journal article" date="2023" name="Commun. Biol.">
        <title>Reorganization of the ancestral sex-determining regions during the evolution of trioecy in Pleodorina starrii.</title>
        <authorList>
            <person name="Takahashi K."/>
            <person name="Suzuki S."/>
            <person name="Kawai-Toyooka H."/>
            <person name="Yamamoto K."/>
            <person name="Hamaji T."/>
            <person name="Ootsuki R."/>
            <person name="Yamaguchi H."/>
            <person name="Kawachi M."/>
            <person name="Higashiyama T."/>
            <person name="Nozaki H."/>
        </authorList>
    </citation>
    <scope>NUCLEOTIDE SEQUENCE [LARGE SCALE GENOMIC DNA]</scope>
    <source>
        <strain evidence="3 4">NIES-4479</strain>
    </source>
</reference>
<dbReference type="PANTHER" id="PTHR43147">
    <property type="entry name" value="PROTEIN TAS"/>
    <property type="match status" value="1"/>
</dbReference>
<proteinExistence type="predicted"/>
<evidence type="ECO:0000256" key="1">
    <source>
        <dbReference type="SAM" id="MobiDB-lite"/>
    </source>
</evidence>
<dbReference type="Gene3D" id="3.20.20.100">
    <property type="entry name" value="NADP-dependent oxidoreductase domain"/>
    <property type="match status" value="1"/>
</dbReference>
<feature type="domain" description="NADP-dependent oxidoreductase" evidence="2">
    <location>
        <begin position="276"/>
        <end position="596"/>
    </location>
</feature>
<protein>
    <recommendedName>
        <fullName evidence="2">NADP-dependent oxidoreductase domain-containing protein</fullName>
    </recommendedName>
</protein>
<gene>
    <name evidence="3" type="primary">PLEST011343</name>
    <name evidence="3" type="ORF">PLESTB_001291000</name>
</gene>
<dbReference type="PANTHER" id="PTHR43147:SF5">
    <property type="entry name" value="OXIDOREDUCTASE"/>
    <property type="match status" value="1"/>
</dbReference>
<name>A0A9W6F6W1_9CHLO</name>
<feature type="region of interest" description="Disordered" evidence="1">
    <location>
        <begin position="1"/>
        <end position="24"/>
    </location>
</feature>
<feature type="compositionally biased region" description="Polar residues" evidence="1">
    <location>
        <begin position="10"/>
        <end position="21"/>
    </location>
</feature>
<keyword evidence="4" id="KW-1185">Reference proteome</keyword>
<feature type="compositionally biased region" description="Low complexity" evidence="1">
    <location>
        <begin position="123"/>
        <end position="136"/>
    </location>
</feature>
<dbReference type="Proteomes" id="UP001165080">
    <property type="component" value="Unassembled WGS sequence"/>
</dbReference>
<feature type="compositionally biased region" description="Gly residues" evidence="1">
    <location>
        <begin position="234"/>
        <end position="246"/>
    </location>
</feature>
<feature type="compositionally biased region" description="Low complexity" evidence="1">
    <location>
        <begin position="66"/>
        <end position="80"/>
    </location>
</feature>
<dbReference type="AlphaFoldDB" id="A0A9W6F6W1"/>
<dbReference type="InterPro" id="IPR023210">
    <property type="entry name" value="NADP_OxRdtase_dom"/>
</dbReference>
<evidence type="ECO:0000313" key="3">
    <source>
        <dbReference type="EMBL" id="GLC57931.1"/>
    </source>
</evidence>
<sequence>MPPQTRHCSRATSSGGQQSMRKANPCAWLRAPAVAPLPRPFPSAAPAARWPSGIVGRFTSAASGADAAASSSKSPASPSSNNRHHLHPKSPVLATTDAGPSQLHPHGGLQRSEASGGVPLPAPRQAATATPTTASASLGPSEYATTPAAQSVGSGSAWRQPQLSQRHSAQHPSDTDAIAAAAAGGSCSRRTAALALAAAAAAAAPAAAAAAAAVVDSGGGGSRFTAQATSPAGQQGGAGAGAGGGGGEEEAARLPRRRTWPPVPLVPLARGLRVSKIMRGCWQLSGRHKGDPLTDRTSGGEAVSDLAGFHQAGITSLELADNYGPAELMAGQYLRLYPHQAPATTIATKLSYLSEEEMSGASRTMVEYAIRRSLVRLGRQRLDLVQLQWAEPVRHRRWLDVLKWLADLREEGLIGHLGVCNFAVPQLATAVDAGVGLVSNQVQFSLIDRRPQLFMQKAAASYGIKLLAYGTVAGGLLADKYYGAPASKVRLDTASKQKYGLVVRQAGEDPGGHGGSGGGGGGGGWSWMQEVLEAARTVGQRHGVSASTVATAWVLHQPQVAAAIVGARNARHIRDMQASCALHLDEVDLLDLDAVWEGVPNPPTSDVYIWERGGDW</sequence>
<comment type="caution">
    <text evidence="3">The sequence shown here is derived from an EMBL/GenBank/DDBJ whole genome shotgun (WGS) entry which is preliminary data.</text>
</comment>
<accession>A0A9W6F6W1</accession>
<dbReference type="CDD" id="cd19101">
    <property type="entry name" value="AKR_unchar"/>
    <property type="match status" value="1"/>
</dbReference>
<organism evidence="3 4">
    <name type="scientific">Pleodorina starrii</name>
    <dbReference type="NCBI Taxonomy" id="330485"/>
    <lineage>
        <taxon>Eukaryota</taxon>
        <taxon>Viridiplantae</taxon>
        <taxon>Chlorophyta</taxon>
        <taxon>core chlorophytes</taxon>
        <taxon>Chlorophyceae</taxon>
        <taxon>CS clade</taxon>
        <taxon>Chlamydomonadales</taxon>
        <taxon>Volvocaceae</taxon>
        <taxon>Pleodorina</taxon>
    </lineage>
</organism>
<evidence type="ECO:0000259" key="2">
    <source>
        <dbReference type="Pfam" id="PF00248"/>
    </source>
</evidence>
<dbReference type="InterPro" id="IPR036812">
    <property type="entry name" value="NAD(P)_OxRdtase_dom_sf"/>
</dbReference>
<dbReference type="SUPFAM" id="SSF51430">
    <property type="entry name" value="NAD(P)-linked oxidoreductase"/>
    <property type="match status" value="1"/>
</dbReference>
<evidence type="ECO:0000313" key="4">
    <source>
        <dbReference type="Proteomes" id="UP001165080"/>
    </source>
</evidence>
<feature type="region of interest" description="Disordered" evidence="1">
    <location>
        <begin position="218"/>
        <end position="258"/>
    </location>
</feature>